<dbReference type="EMBL" id="JBIMZQ010000013">
    <property type="protein sequence ID" value="KAL3667704.1"/>
    <property type="molecule type" value="Genomic_DNA"/>
</dbReference>
<evidence type="ECO:0000313" key="1">
    <source>
        <dbReference type="EMBL" id="KAL3667704.1"/>
    </source>
</evidence>
<dbReference type="AlphaFoldDB" id="A0ABD3FQ13"/>
<organism evidence="1 2">
    <name type="scientific">Phytophthora oleae</name>
    <dbReference type="NCBI Taxonomy" id="2107226"/>
    <lineage>
        <taxon>Eukaryota</taxon>
        <taxon>Sar</taxon>
        <taxon>Stramenopiles</taxon>
        <taxon>Oomycota</taxon>
        <taxon>Peronosporomycetes</taxon>
        <taxon>Peronosporales</taxon>
        <taxon>Peronosporaceae</taxon>
        <taxon>Phytophthora</taxon>
    </lineage>
</organism>
<name>A0ABD3FQ13_9STRA</name>
<accession>A0ABD3FQ13</accession>
<proteinExistence type="predicted"/>
<comment type="caution">
    <text evidence="1">The sequence shown here is derived from an EMBL/GenBank/DDBJ whole genome shotgun (WGS) entry which is preliminary data.</text>
</comment>
<evidence type="ECO:0000313" key="2">
    <source>
        <dbReference type="Proteomes" id="UP001632037"/>
    </source>
</evidence>
<gene>
    <name evidence="1" type="ORF">V7S43_007257</name>
</gene>
<dbReference type="Proteomes" id="UP001632037">
    <property type="component" value="Unassembled WGS sequence"/>
</dbReference>
<protein>
    <submittedName>
        <fullName evidence="1">Uncharacterized protein</fullName>
    </submittedName>
</protein>
<keyword evidence="2" id="KW-1185">Reference proteome</keyword>
<reference evidence="1 2" key="1">
    <citation type="submission" date="2024-09" db="EMBL/GenBank/DDBJ databases">
        <title>Genome sequencing and assembly of Phytophthora oleae, isolate VK10A, causative agent of rot of olive drupes.</title>
        <authorList>
            <person name="Conti Taguali S."/>
            <person name="Riolo M."/>
            <person name="La Spada F."/>
            <person name="Cacciola S.O."/>
            <person name="Dionisio G."/>
        </authorList>
    </citation>
    <scope>NUCLEOTIDE SEQUENCE [LARGE SCALE GENOMIC DNA]</scope>
    <source>
        <strain evidence="1 2">VK10A</strain>
    </source>
</reference>
<sequence>MRKASATSATPTHPRVIHKFAQERWRQVQASKRNGIQKALLADQQPEKKDRMRHIPIQHISSTSSTRRAMSSWEEQVARLVWQRPQNGPESTDDQGTTEASAEAIRDYQDGVPDFFPESNPRDWFFLKSLPGGEAQPAHRNFSSIPPDQDLYDYTRLQVSVIVAIDEGSYIYGYGWNRIPADEQER</sequence>